<feature type="chain" id="PRO_5024853930" evidence="1">
    <location>
        <begin position="24"/>
        <end position="180"/>
    </location>
</feature>
<evidence type="ECO:0000313" key="2">
    <source>
        <dbReference type="EMBL" id="QEW29428.1"/>
    </source>
</evidence>
<dbReference type="Proteomes" id="UP000325785">
    <property type="component" value="Chromosome"/>
</dbReference>
<keyword evidence="1" id="KW-0732">Signal</keyword>
<dbReference type="OrthoDB" id="7862004at2"/>
<proteinExistence type="predicted"/>
<evidence type="ECO:0000313" key="3">
    <source>
        <dbReference type="Proteomes" id="UP000325785"/>
    </source>
</evidence>
<accession>A0A5P3ALX0</accession>
<evidence type="ECO:0000256" key="1">
    <source>
        <dbReference type="SAM" id="SignalP"/>
    </source>
</evidence>
<dbReference type="GO" id="GO:0006508">
    <property type="term" value="P:proteolysis"/>
    <property type="evidence" value="ECO:0007669"/>
    <property type="project" value="UniProtKB-KW"/>
</dbReference>
<gene>
    <name evidence="2" type="ORF">RIdsm_05272</name>
</gene>
<organism evidence="2 3">
    <name type="scientific">Roseovarius indicus</name>
    <dbReference type="NCBI Taxonomy" id="540747"/>
    <lineage>
        <taxon>Bacteria</taxon>
        <taxon>Pseudomonadati</taxon>
        <taxon>Pseudomonadota</taxon>
        <taxon>Alphaproteobacteria</taxon>
        <taxon>Rhodobacterales</taxon>
        <taxon>Roseobacteraceae</taxon>
        <taxon>Roseovarius</taxon>
    </lineage>
</organism>
<dbReference type="GO" id="GO:0008233">
    <property type="term" value="F:peptidase activity"/>
    <property type="evidence" value="ECO:0007669"/>
    <property type="project" value="UniProtKB-KW"/>
</dbReference>
<dbReference type="EMBL" id="CP031598">
    <property type="protein sequence ID" value="QEW29428.1"/>
    <property type="molecule type" value="Genomic_DNA"/>
</dbReference>
<dbReference type="InterPro" id="IPR010321">
    <property type="entry name" value="DUF922"/>
</dbReference>
<dbReference type="AlphaFoldDB" id="A0A5P3ALX0"/>
<dbReference type="RefSeq" id="WP_074939910.1">
    <property type="nucleotide sequence ID" value="NZ_FOMY01000002.1"/>
</dbReference>
<keyword evidence="2" id="KW-0378">Hydrolase</keyword>
<name>A0A5P3ALX0_9RHOB</name>
<protein>
    <submittedName>
        <fullName evidence="2">Putative secreted Zn-dependent protease</fullName>
    </submittedName>
</protein>
<feature type="signal peptide" evidence="1">
    <location>
        <begin position="1"/>
        <end position="23"/>
    </location>
</feature>
<sequence length="180" mass="20339" precursor="true">MLKHVLFPILALVGVLGAVPALANPTIKENWETYPVDGTTADDILVQMQQRGPEGYWAYARWYVRWSADCQVRLRINYTMPRHVNPALLDEKLRLSWEKMLKALGKHEEQHGAHGVNAARELVEKECRNGNAIVDRWAEQDKIYDRETDHGRFEGVVFPHPEAVEGAKVSGGGLTDAARQ</sequence>
<keyword evidence="2" id="KW-0645">Protease</keyword>
<dbReference type="KEGG" id="rid:RIdsm_05272"/>
<dbReference type="Pfam" id="PF06037">
    <property type="entry name" value="DUF922"/>
    <property type="match status" value="1"/>
</dbReference>
<reference evidence="2 3" key="1">
    <citation type="submission" date="2018-08" db="EMBL/GenBank/DDBJ databases">
        <title>Genetic Globetrotter - A new plasmid hitch-hiking vast phylogenetic and geographic distances.</title>
        <authorList>
            <person name="Vollmers J."/>
            <person name="Petersen J."/>
        </authorList>
    </citation>
    <scope>NUCLEOTIDE SEQUENCE [LARGE SCALE GENOMIC DNA]</scope>
    <source>
        <strain evidence="2 3">DSM 26383</strain>
    </source>
</reference>